<dbReference type="InterPro" id="IPR051934">
    <property type="entry name" value="Phage_Tail_Fiber_Structural"/>
</dbReference>
<dbReference type="Gene3D" id="3.90.1340.10">
    <property type="entry name" value="Phage tail collar domain"/>
    <property type="match status" value="1"/>
</dbReference>
<dbReference type="Proteomes" id="UP000839536">
    <property type="component" value="Unassembled WGS sequence"/>
</dbReference>
<evidence type="ECO:0000259" key="5">
    <source>
        <dbReference type="Pfam" id="PF08400"/>
    </source>
</evidence>
<evidence type="ECO:0000256" key="2">
    <source>
        <dbReference type="ARBA" id="ARBA00022581"/>
    </source>
</evidence>
<evidence type="ECO:0000256" key="1">
    <source>
        <dbReference type="ARBA" id="ARBA00004328"/>
    </source>
</evidence>
<comment type="caution">
    <text evidence="6">The sequence shown here is derived from an EMBL/GenBank/DDBJ whole genome shotgun (WGS) entry which is preliminary data.</text>
</comment>
<dbReference type="EMBL" id="SDIQ01000040">
    <property type="protein sequence ID" value="RXL17875.1"/>
    <property type="molecule type" value="Genomic_DNA"/>
</dbReference>
<evidence type="ECO:0000256" key="3">
    <source>
        <dbReference type="SAM" id="MobiDB-lite"/>
    </source>
</evidence>
<dbReference type="InterPro" id="IPR013609">
    <property type="entry name" value="Stf-like_N"/>
</dbReference>
<dbReference type="Pfam" id="PF03406">
    <property type="entry name" value="Phage_fiber_2"/>
    <property type="match status" value="1"/>
</dbReference>
<dbReference type="PANTHER" id="PTHR35191:SF1">
    <property type="entry name" value="PROPHAGE SIDE TAIL FIBER PROTEIN HOMOLOG STFQ-RELATED"/>
    <property type="match status" value="1"/>
</dbReference>
<dbReference type="AlphaFoldDB" id="A0A4Q1DIR8"/>
<dbReference type="InterPro" id="IPR008969">
    <property type="entry name" value="CarboxyPept-like_regulatory"/>
</dbReference>
<feature type="compositionally biased region" description="Polar residues" evidence="3">
    <location>
        <begin position="704"/>
        <end position="716"/>
    </location>
</feature>
<dbReference type="Gene3D" id="2.60.40.1120">
    <property type="entry name" value="Carboxypeptidase-like, regulatory domain"/>
    <property type="match status" value="1"/>
</dbReference>
<keyword evidence="2" id="KW-0945">Host-virus interaction</keyword>
<dbReference type="InterPro" id="IPR037053">
    <property type="entry name" value="Phage_tail_collar_dom_sf"/>
</dbReference>
<dbReference type="Pfam" id="PF07484">
    <property type="entry name" value="Collar"/>
    <property type="match status" value="1"/>
</dbReference>
<dbReference type="InterPro" id="IPR011083">
    <property type="entry name" value="Phage_tail_collar_dom"/>
</dbReference>
<proteinExistence type="predicted"/>
<feature type="region of interest" description="Disordered" evidence="3">
    <location>
        <begin position="694"/>
        <end position="716"/>
    </location>
</feature>
<reference evidence="6" key="1">
    <citation type="submission" date="2019-01" db="EMBL/GenBank/DDBJ databases">
        <title>Whole genome sequencing of Salmonella enterica.</title>
        <authorList>
            <person name="Cao G."/>
        </authorList>
    </citation>
    <scope>NUCLEOTIDE SEQUENCE [LARGE SCALE GENOMIC DNA]</scope>
    <source>
        <strain evidence="6">CFSAN074594</strain>
    </source>
</reference>
<name>A0A4Q1DIR8_SALER</name>
<dbReference type="InterPro" id="IPR005068">
    <property type="entry name" value="Phage_lambda_Stf-r2"/>
</dbReference>
<dbReference type="SUPFAM" id="SSF88874">
    <property type="entry name" value="Receptor-binding domain of short tail fibre protein gp12"/>
    <property type="match status" value="1"/>
</dbReference>
<gene>
    <name evidence="6" type="ORF">EKD96_19725</name>
</gene>
<protein>
    <submittedName>
        <fullName evidence="6">Phage tail protein</fullName>
    </submittedName>
</protein>
<sequence length="812" mass="81492">MPVLISGVLKDGAGTPVQNCTIQLKACRTSTTVVVNTVASENPDDAGRYSMDVEQGQYAVTLLVEGYPPSHAGVITVYDDSKPGTLNDFLGAMTEDDVRPEALRRFEAMVEEVARQASEALRNATAAGQASEQAQTSAGQAAESATTAGSAAGAAEASATQAASSAASAESSAVTATTKAGEASVSAESADTARTAVAASAAAAKTSEANADVSRTAAGDSAAAAAASATAAQASAERAGASETAAKTSETQAASSAGDAGASATAAAASKKAAAASAAEAKTSETNAATSANTAAASATAASSSASAASTHAAASDTSASLAAQSSTAAGAAATRAEDAAKRAEDIADVISLEDASLTKKGIVKLSSATDSDSEALAATPKAVKAVMIEAQTKAPLDSPALTGTPTAPTPETAAAGIEIATAAFVAAKVAQLVGSAPETLDTLKELADALGNDPNFATTVLNKLAGKQPLDDTLTALSGKSVDGLIEYVGLRETINHAADALLKSQNGGDIPEKPLFVQNIGALPASGTAVAANRLASRGALPALTGATRGSDSGLIMGEVYNNGYPTQYGNILRLTGTGDGEILIGWSGTNGAPAPAYIRSHRDTADAEWSEWAMLYTSLNPPPNSYPVGAAIAWPSDATPAGYALMQGQSFDKSAYPLLAIAYPSGVIPDMRGWTIKGKPISGRAVLSQEMDGNKSHSHTARAQDTDLGTKSTSSFDYGTKSTNTTGNHTHQFGGYINSYWGDSNHTSFQPGGGAWTQAAGDHAHTVYIGGHEHTMYIGPHGHVVIVDADGNAETTVKNIAFNYIVRLA</sequence>
<feature type="domain" description="Phage tail collar" evidence="4">
    <location>
        <begin position="632"/>
        <end position="679"/>
    </location>
</feature>
<organism evidence="6">
    <name type="scientific">Salmonella enterica</name>
    <name type="common">Salmonella choleraesuis</name>
    <dbReference type="NCBI Taxonomy" id="28901"/>
    <lineage>
        <taxon>Bacteria</taxon>
        <taxon>Pseudomonadati</taxon>
        <taxon>Pseudomonadota</taxon>
        <taxon>Gammaproteobacteria</taxon>
        <taxon>Enterobacterales</taxon>
        <taxon>Enterobacteriaceae</taxon>
        <taxon>Salmonella</taxon>
    </lineage>
</organism>
<evidence type="ECO:0000259" key="4">
    <source>
        <dbReference type="Pfam" id="PF07484"/>
    </source>
</evidence>
<feature type="domain" description="Lambda-like tail fibre protein N-terminal" evidence="5">
    <location>
        <begin position="1"/>
        <end position="134"/>
    </location>
</feature>
<dbReference type="Pfam" id="PF08400">
    <property type="entry name" value="phage_tail_N"/>
    <property type="match status" value="1"/>
</dbReference>
<comment type="subcellular location">
    <subcellularLocation>
        <location evidence="1">Virion</location>
    </subcellularLocation>
</comment>
<dbReference type="SUPFAM" id="SSF49464">
    <property type="entry name" value="Carboxypeptidase regulatory domain-like"/>
    <property type="match status" value="1"/>
</dbReference>
<dbReference type="RefSeq" id="WP_128973952.1">
    <property type="nucleotide sequence ID" value="NZ_SDIM01000035.1"/>
</dbReference>
<evidence type="ECO:0000313" key="6">
    <source>
        <dbReference type="EMBL" id="RXL17875.1"/>
    </source>
</evidence>
<dbReference type="PANTHER" id="PTHR35191">
    <property type="entry name" value="PROPHAGE SIDE TAIL FIBER PROTEIN HOMOLOG STFQ-RELATED"/>
    <property type="match status" value="1"/>
</dbReference>
<accession>A0A4Q1DIR8</accession>